<keyword evidence="8" id="KW-1185">Reference proteome</keyword>
<accession>A0ABU3BNX6</accession>
<reference evidence="7 8" key="1">
    <citation type="submission" date="2023-09" db="EMBL/GenBank/DDBJ databases">
        <authorList>
            <person name="Rey-Velasco X."/>
        </authorList>
    </citation>
    <scope>NUCLEOTIDE SEQUENCE [LARGE SCALE GENOMIC DNA]</scope>
    <source>
        <strain evidence="7 8">F394</strain>
    </source>
</reference>
<keyword evidence="7" id="KW-0012">Acyltransferase</keyword>
<dbReference type="GO" id="GO:0004731">
    <property type="term" value="F:purine-nucleoside phosphorylase activity"/>
    <property type="evidence" value="ECO:0007669"/>
    <property type="project" value="UniProtKB-EC"/>
</dbReference>
<comment type="pathway">
    <text evidence="1 5">Purine metabolism; purine nucleoside salvage.</text>
</comment>
<evidence type="ECO:0000256" key="2">
    <source>
        <dbReference type="ARBA" id="ARBA00006751"/>
    </source>
</evidence>
<evidence type="ECO:0000256" key="5">
    <source>
        <dbReference type="PIRNR" id="PIRNR000477"/>
    </source>
</evidence>
<dbReference type="Pfam" id="PF01048">
    <property type="entry name" value="PNP_UDP_1"/>
    <property type="match status" value="1"/>
</dbReference>
<dbReference type="Proteomes" id="UP001267426">
    <property type="component" value="Unassembled WGS sequence"/>
</dbReference>
<feature type="domain" description="Nucleoside phosphorylase" evidence="6">
    <location>
        <begin position="36"/>
        <end position="280"/>
    </location>
</feature>
<dbReference type="RefSeq" id="WP_311662335.1">
    <property type="nucleotide sequence ID" value="NZ_JAVRHT010000007.1"/>
</dbReference>
<evidence type="ECO:0000256" key="1">
    <source>
        <dbReference type="ARBA" id="ARBA00005058"/>
    </source>
</evidence>
<dbReference type="PIRSF" id="PIRSF000477">
    <property type="entry name" value="PurNPase"/>
    <property type="match status" value="1"/>
</dbReference>
<dbReference type="PANTHER" id="PTHR11904:SF9">
    <property type="entry name" value="PURINE NUCLEOSIDE PHOSPHORYLASE-RELATED"/>
    <property type="match status" value="1"/>
</dbReference>
<dbReference type="InterPro" id="IPR000845">
    <property type="entry name" value="Nucleoside_phosphorylase_d"/>
</dbReference>
<evidence type="ECO:0000256" key="4">
    <source>
        <dbReference type="ARBA" id="ARBA00022679"/>
    </source>
</evidence>
<dbReference type="InterPro" id="IPR035994">
    <property type="entry name" value="Nucleoside_phosphorylase_sf"/>
</dbReference>
<dbReference type="EMBL" id="JAVRHT010000007">
    <property type="protein sequence ID" value="MDT0630997.1"/>
    <property type="molecule type" value="Genomic_DNA"/>
</dbReference>
<evidence type="ECO:0000313" key="8">
    <source>
        <dbReference type="Proteomes" id="UP001267426"/>
    </source>
</evidence>
<keyword evidence="4 5" id="KW-0808">Transferase</keyword>
<evidence type="ECO:0000313" key="7">
    <source>
        <dbReference type="EMBL" id="MDT0630997.1"/>
    </source>
</evidence>
<organism evidence="7 8">
    <name type="scientific">Rubrivirga litoralis</name>
    <dbReference type="NCBI Taxonomy" id="3075598"/>
    <lineage>
        <taxon>Bacteria</taxon>
        <taxon>Pseudomonadati</taxon>
        <taxon>Rhodothermota</taxon>
        <taxon>Rhodothermia</taxon>
        <taxon>Rhodothermales</taxon>
        <taxon>Rubricoccaceae</taxon>
        <taxon>Rubrivirga</taxon>
    </lineage>
</organism>
<gene>
    <name evidence="7" type="ORF">RM540_04475</name>
</gene>
<comment type="caution">
    <text evidence="7">The sequence shown here is derived from an EMBL/GenBank/DDBJ whole genome shotgun (WGS) entry which is preliminary data.</text>
</comment>
<dbReference type="SUPFAM" id="SSF53167">
    <property type="entry name" value="Purine and uridine phosphorylases"/>
    <property type="match status" value="1"/>
</dbReference>
<name>A0ABU3BNX6_9BACT</name>
<comment type="function">
    <text evidence="5">The purine nucleoside phosphorylases catalyze the phosphorolytic breakdown of the N-glycosidic bond in the beta-(deoxy)ribonucleoside molecules, with the formation of the corresponding free purine bases and pentose-1-phosphate.</text>
</comment>
<dbReference type="InterPro" id="IPR011268">
    <property type="entry name" value="Purine_phosphorylase"/>
</dbReference>
<dbReference type="GO" id="GO:0016746">
    <property type="term" value="F:acyltransferase activity"/>
    <property type="evidence" value="ECO:0007669"/>
    <property type="project" value="UniProtKB-KW"/>
</dbReference>
<dbReference type="NCBIfam" id="TIGR01697">
    <property type="entry name" value="PNPH-PUNA-XAPA"/>
    <property type="match status" value="1"/>
</dbReference>
<evidence type="ECO:0000256" key="3">
    <source>
        <dbReference type="ARBA" id="ARBA00022676"/>
    </source>
</evidence>
<dbReference type="NCBIfam" id="NF006054">
    <property type="entry name" value="PRK08202.1"/>
    <property type="match status" value="1"/>
</dbReference>
<dbReference type="Gene3D" id="3.40.50.1580">
    <property type="entry name" value="Nucleoside phosphorylase domain"/>
    <property type="match status" value="1"/>
</dbReference>
<dbReference type="EC" id="2.4.2.1" evidence="5"/>
<dbReference type="CDD" id="cd09009">
    <property type="entry name" value="PNP-EcPNPII_like"/>
    <property type="match status" value="1"/>
</dbReference>
<sequence>MIAPTAAPPFDPDLDAQQVDEAVAAIRARTDLRPDIVLVLGSGLGALADEVEDAVVISTADVPHYPQSTVEGHAGQLVLGHLAGRPVLVVQGRVHLYEGHAPRDLGFPVRLAHALGAGGLLLTNAAGGINPAFGPGTLMLISDHLNLAFASPLGGAVARGETRFPDLSDPYSEAWREQARALALRERVAFREGVYVWVSGPSYETPAEIRFYAGAGADAVGMSTVPEAVQAAALGLPVLGISTITNPAAGLQDAPLNHEEVLEVGRQVRDRLATWVRAIVAETTLPSR</sequence>
<dbReference type="PANTHER" id="PTHR11904">
    <property type="entry name" value="METHYLTHIOADENOSINE/PURINE NUCLEOSIDE PHOSPHORYLASE"/>
    <property type="match status" value="1"/>
</dbReference>
<protein>
    <recommendedName>
        <fullName evidence="5">Purine nucleoside phosphorylase</fullName>
        <ecNumber evidence="5">2.4.2.1</ecNumber>
    </recommendedName>
    <alternativeName>
        <fullName evidence="5">Inosine-guanosine phosphorylase</fullName>
    </alternativeName>
</protein>
<evidence type="ECO:0000259" key="6">
    <source>
        <dbReference type="Pfam" id="PF01048"/>
    </source>
</evidence>
<keyword evidence="3 5" id="KW-0328">Glycosyltransferase</keyword>
<proteinExistence type="inferred from homology"/>
<comment type="similarity">
    <text evidence="2 5">Belongs to the PNP/MTAP phosphorylase family.</text>
</comment>